<dbReference type="Gene3D" id="4.10.450.10">
    <property type="entry name" value="Glucose Oxidase, domain 2"/>
    <property type="match status" value="1"/>
</dbReference>
<dbReference type="SUPFAM" id="SSF54373">
    <property type="entry name" value="FAD-linked reductases, C-terminal domain"/>
    <property type="match status" value="1"/>
</dbReference>
<evidence type="ECO:0000256" key="5">
    <source>
        <dbReference type="ARBA" id="ARBA00023002"/>
    </source>
</evidence>
<proteinExistence type="inferred from homology"/>
<evidence type="ECO:0000313" key="9">
    <source>
        <dbReference type="Proteomes" id="UP001175353"/>
    </source>
</evidence>
<dbReference type="GO" id="GO:0016614">
    <property type="term" value="F:oxidoreductase activity, acting on CH-OH group of donors"/>
    <property type="evidence" value="ECO:0007669"/>
    <property type="project" value="InterPro"/>
</dbReference>
<evidence type="ECO:0000256" key="3">
    <source>
        <dbReference type="ARBA" id="ARBA00022630"/>
    </source>
</evidence>
<comment type="cofactor">
    <cofactor evidence="1">
        <name>FAD</name>
        <dbReference type="ChEBI" id="CHEBI:57692"/>
    </cofactor>
</comment>
<protein>
    <recommendedName>
        <fullName evidence="7">Glucose-methanol-choline oxidoreductase N-terminal domain-containing protein</fullName>
    </recommendedName>
</protein>
<keyword evidence="9" id="KW-1185">Reference proteome</keyword>
<evidence type="ECO:0000256" key="4">
    <source>
        <dbReference type="ARBA" id="ARBA00022827"/>
    </source>
</evidence>
<feature type="region of interest" description="Disordered" evidence="6">
    <location>
        <begin position="449"/>
        <end position="472"/>
    </location>
</feature>
<feature type="domain" description="Glucose-methanol-choline oxidoreductase N-terminal" evidence="7">
    <location>
        <begin position="121"/>
        <end position="135"/>
    </location>
</feature>
<dbReference type="Gene3D" id="3.40.50.1820">
    <property type="entry name" value="alpha/beta hydrolase"/>
    <property type="match status" value="1"/>
</dbReference>
<dbReference type="InterPro" id="IPR036188">
    <property type="entry name" value="FAD/NAD-bd_sf"/>
</dbReference>
<dbReference type="SUPFAM" id="SSF51905">
    <property type="entry name" value="FAD/NAD(P)-binding domain"/>
    <property type="match status" value="1"/>
</dbReference>
<keyword evidence="3" id="KW-0285">Flavoprotein</keyword>
<dbReference type="Proteomes" id="UP001175353">
    <property type="component" value="Unassembled WGS sequence"/>
</dbReference>
<comment type="caution">
    <text evidence="8">The sequence shown here is derived from an EMBL/GenBank/DDBJ whole genome shotgun (WGS) entry which is preliminary data.</text>
</comment>
<gene>
    <name evidence="8" type="ORF">LTR91_008735</name>
</gene>
<dbReference type="Pfam" id="PF05199">
    <property type="entry name" value="GMC_oxred_C"/>
    <property type="match status" value="1"/>
</dbReference>
<dbReference type="SUPFAM" id="SSF53474">
    <property type="entry name" value="alpha/beta-Hydrolases"/>
    <property type="match status" value="1"/>
</dbReference>
<comment type="similarity">
    <text evidence="2">Belongs to the GMC oxidoreductase family.</text>
</comment>
<evidence type="ECO:0000313" key="8">
    <source>
        <dbReference type="EMBL" id="KAK0990953.1"/>
    </source>
</evidence>
<reference evidence="8" key="1">
    <citation type="submission" date="2023-06" db="EMBL/GenBank/DDBJ databases">
        <title>Black Yeasts Isolated from many extreme environments.</title>
        <authorList>
            <person name="Coleine C."/>
            <person name="Stajich J.E."/>
            <person name="Selbmann L."/>
        </authorList>
    </citation>
    <scope>NUCLEOTIDE SEQUENCE</scope>
    <source>
        <strain evidence="8">CCFEE 5200</strain>
    </source>
</reference>
<dbReference type="PANTHER" id="PTHR11552:SF78">
    <property type="entry name" value="GLUCOSE-METHANOL-CHOLINE OXIDOREDUCTASE N-TERMINAL DOMAIN-CONTAINING PROTEIN"/>
    <property type="match status" value="1"/>
</dbReference>
<accession>A0AAN6KMR6</accession>
<dbReference type="InterPro" id="IPR049492">
    <property type="entry name" value="BD-FAE-like_dom"/>
</dbReference>
<dbReference type="InterPro" id="IPR012132">
    <property type="entry name" value="GMC_OxRdtase"/>
</dbReference>
<name>A0AAN6KMR6_9PEZI</name>
<dbReference type="Gene3D" id="3.30.560.10">
    <property type="entry name" value="Glucose Oxidase, domain 3"/>
    <property type="match status" value="1"/>
</dbReference>
<dbReference type="PANTHER" id="PTHR11552">
    <property type="entry name" value="GLUCOSE-METHANOL-CHOLINE GMC OXIDOREDUCTASE"/>
    <property type="match status" value="1"/>
</dbReference>
<dbReference type="Pfam" id="PF00732">
    <property type="entry name" value="GMC_oxred_N"/>
    <property type="match status" value="1"/>
</dbReference>
<dbReference type="InterPro" id="IPR029058">
    <property type="entry name" value="AB_hydrolase_fold"/>
</dbReference>
<sequence>MKKTEDDLLRAIEQLGFPIIDDLQDTATGSLGFERQVKTVTTEGKRLDAATAYIHPLLNDGQHSNLHVLCESKVTRVLFDEHKRAVEVEYTPNPEYMIISTATERPRMTVKARKMVVVSCGALGSPLVLERSGVGSQFILKQASVPVVADVPGVGSDYQDHNLIFWPFKTNLGPAETLDAVWSGRMSPEEAVANRLMQYSGCDMHGKYRPSEQEVEKLGPEFEKHWKAEYQDNPSKPLMITASAAAFVGDPSLVPAGSYYSLGSYTAYPKSRGHIHISGPNWEDPPDFETSFFTEAVDVTKQIYAYKVLREMMRRTSMYRGELPIGHPEFPAGSEAALIDLDAPLAGDSRKPPAKIEYTLEDDKAIETFLRKHIGTTWHSLGTCAMKPRDRGGVVDKELNVYGTEGLEVVDLSICPENVAANTQITAYTVGEKGADIIMRELGLADAKQEGVKLNGNPGRQRDTRRSSRSNSTLLLSLPQLHRPCKLALSVANCYHLDVPDPLSITINHNLTCQIPSSQRQWTSSQGKNLPGILLPTFKAYAPLLQSQESTIKSVKRETFAYGPHDRQRLDIYHAPQPTLINGRRPVLLFEYGGGLTQGGKSLPVFPGDLAHANLGAFFALNPGYMVVIADYRLMSHGAKFPSGGEDIALAVEWIDANQAKLGPEPIDLFIMGNSAGGIHLATFLLHPDFAETRRKVLHGSGTRLRGAILLSVPFHFAHAHDTRPPALEAYFGDFETNSPLGLLKSARQRQETPLDFVKGGCRVLALDAELDPENDIRRPGRDFIKEWLEMEDNASQSALAVDSIAGHNHISPVLGLGTSNGDEEAWGYQVASFCDNIRHFKPRDG</sequence>
<keyword evidence="4" id="KW-0274">FAD</keyword>
<evidence type="ECO:0000256" key="1">
    <source>
        <dbReference type="ARBA" id="ARBA00001974"/>
    </source>
</evidence>
<dbReference type="PROSITE" id="PS00624">
    <property type="entry name" value="GMC_OXRED_2"/>
    <property type="match status" value="1"/>
</dbReference>
<dbReference type="InterPro" id="IPR007867">
    <property type="entry name" value="GMC_OxRtase_C"/>
</dbReference>
<keyword evidence="5" id="KW-0560">Oxidoreductase</keyword>
<dbReference type="InterPro" id="IPR027424">
    <property type="entry name" value="Glucose_Oxidase_domain_2"/>
</dbReference>
<dbReference type="EMBL" id="JAUJLE010000068">
    <property type="protein sequence ID" value="KAK0990953.1"/>
    <property type="molecule type" value="Genomic_DNA"/>
</dbReference>
<dbReference type="Pfam" id="PF20434">
    <property type="entry name" value="BD-FAE"/>
    <property type="match status" value="1"/>
</dbReference>
<organism evidence="8 9">
    <name type="scientific">Friedmanniomyces endolithicus</name>
    <dbReference type="NCBI Taxonomy" id="329885"/>
    <lineage>
        <taxon>Eukaryota</taxon>
        <taxon>Fungi</taxon>
        <taxon>Dikarya</taxon>
        <taxon>Ascomycota</taxon>
        <taxon>Pezizomycotina</taxon>
        <taxon>Dothideomycetes</taxon>
        <taxon>Dothideomycetidae</taxon>
        <taxon>Mycosphaerellales</taxon>
        <taxon>Teratosphaeriaceae</taxon>
        <taxon>Friedmanniomyces</taxon>
    </lineage>
</organism>
<dbReference type="GO" id="GO:0050660">
    <property type="term" value="F:flavin adenine dinucleotide binding"/>
    <property type="evidence" value="ECO:0007669"/>
    <property type="project" value="InterPro"/>
</dbReference>
<dbReference type="InterPro" id="IPR000172">
    <property type="entry name" value="GMC_OxRdtase_N"/>
</dbReference>
<evidence type="ECO:0000259" key="7">
    <source>
        <dbReference type="PROSITE" id="PS00624"/>
    </source>
</evidence>
<evidence type="ECO:0000256" key="2">
    <source>
        <dbReference type="ARBA" id="ARBA00010790"/>
    </source>
</evidence>
<evidence type="ECO:0000256" key="6">
    <source>
        <dbReference type="SAM" id="MobiDB-lite"/>
    </source>
</evidence>
<dbReference type="AlphaFoldDB" id="A0AAN6KMR6"/>
<dbReference type="Gene3D" id="3.50.50.60">
    <property type="entry name" value="FAD/NAD(P)-binding domain"/>
    <property type="match status" value="1"/>
</dbReference>